<proteinExistence type="inferred from homology"/>
<reference evidence="5 6" key="1">
    <citation type="submission" date="2009-06" db="EMBL/GenBank/DDBJ databases">
        <title>Complete sequence of Thermotogales bacterium TBF 19.5.1.</title>
        <authorList>
            <consortium name="US DOE Joint Genome Institute"/>
            <person name="Lucas S."/>
            <person name="Copeland A."/>
            <person name="Lapidus A."/>
            <person name="Glavina del Rio T."/>
            <person name="Tice H."/>
            <person name="Bruce D."/>
            <person name="Goodwin L."/>
            <person name="Pitluck S."/>
            <person name="Chertkov O."/>
            <person name="Brettin T."/>
            <person name="Detter J.C."/>
            <person name="Han C."/>
            <person name="Schmutz J."/>
            <person name="Larimer F."/>
            <person name="Land M."/>
            <person name="Hauser L."/>
            <person name="Kyrpides N."/>
            <person name="Ovchinnikova G."/>
            <person name="Noll K."/>
        </authorList>
    </citation>
    <scope>NUCLEOTIDE SEQUENCE [LARGE SCALE GENOMIC DNA]</scope>
    <source>
        <strain evidence="6">ATCC BAA-1733 / DSM 21960 / TBF 19.5.1</strain>
    </source>
</reference>
<dbReference type="eggNOG" id="COG4464">
    <property type="taxonomic scope" value="Bacteria"/>
</dbReference>
<evidence type="ECO:0000256" key="1">
    <source>
        <dbReference type="ARBA" id="ARBA00005750"/>
    </source>
</evidence>
<dbReference type="Pfam" id="PF19567">
    <property type="entry name" value="CpsB_CapC"/>
    <property type="match status" value="1"/>
</dbReference>
<keyword evidence="6" id="KW-1185">Reference proteome</keyword>
<comment type="catalytic activity">
    <reaction evidence="4">
        <text>O-phospho-L-tyrosyl-[protein] + H2O = L-tyrosyl-[protein] + phosphate</text>
        <dbReference type="Rhea" id="RHEA:10684"/>
        <dbReference type="Rhea" id="RHEA-COMP:10136"/>
        <dbReference type="Rhea" id="RHEA-COMP:20101"/>
        <dbReference type="ChEBI" id="CHEBI:15377"/>
        <dbReference type="ChEBI" id="CHEBI:43474"/>
        <dbReference type="ChEBI" id="CHEBI:46858"/>
        <dbReference type="ChEBI" id="CHEBI:61978"/>
        <dbReference type="EC" id="3.1.3.48"/>
    </reaction>
</comment>
<evidence type="ECO:0000313" key="6">
    <source>
        <dbReference type="Proteomes" id="UP000002382"/>
    </source>
</evidence>
<protein>
    <recommendedName>
        <fullName evidence="2">protein-tyrosine-phosphatase</fullName>
        <ecNumber evidence="2">3.1.3.48</ecNumber>
    </recommendedName>
</protein>
<dbReference type="AlphaFoldDB" id="C5CHA3"/>
<dbReference type="InterPro" id="IPR016667">
    <property type="entry name" value="Caps_polysacc_synth_CpsB/CapC"/>
</dbReference>
<evidence type="ECO:0000256" key="2">
    <source>
        <dbReference type="ARBA" id="ARBA00013064"/>
    </source>
</evidence>
<accession>C5CHA3</accession>
<dbReference type="InterPro" id="IPR016195">
    <property type="entry name" value="Pol/histidinol_Pase-like"/>
</dbReference>
<dbReference type="Proteomes" id="UP000002382">
    <property type="component" value="Chromosome"/>
</dbReference>
<name>C5CHA3_KOSOT</name>
<dbReference type="GO" id="GO:0030145">
    <property type="term" value="F:manganese ion binding"/>
    <property type="evidence" value="ECO:0007669"/>
    <property type="project" value="InterPro"/>
</dbReference>
<evidence type="ECO:0000256" key="4">
    <source>
        <dbReference type="ARBA" id="ARBA00051722"/>
    </source>
</evidence>
<dbReference type="OrthoDB" id="9788539at2"/>
<dbReference type="HOGENOM" id="CLU_085966_0_0_0"/>
<dbReference type="PIRSF" id="PIRSF016557">
    <property type="entry name" value="Caps_synth_CpsB"/>
    <property type="match status" value="1"/>
</dbReference>
<dbReference type="PANTHER" id="PTHR39181">
    <property type="entry name" value="TYROSINE-PROTEIN PHOSPHATASE YWQE"/>
    <property type="match status" value="1"/>
</dbReference>
<reference evidence="5 6" key="2">
    <citation type="journal article" date="2011" name="J. Bacteriol.">
        <title>Genome Sequence of Kosmotoga olearia Strain TBF 19.5.1, a Thermophilic Bacterium with a Wide Growth Temperature Range, Isolated from the Troll B Oil Platform in the North Sea.</title>
        <authorList>
            <person name="Swithers K.S."/>
            <person name="Dipippo J.L."/>
            <person name="Bruce D.C."/>
            <person name="Detter C."/>
            <person name="Tapia R."/>
            <person name="Han S."/>
            <person name="Goodwin L.A."/>
            <person name="Han J."/>
            <person name="Woyke T."/>
            <person name="Pitluck S."/>
            <person name="Pennacchio L."/>
            <person name="Nolan M."/>
            <person name="Mikhailova N."/>
            <person name="Land M.L."/>
            <person name="Nesbo C.L."/>
            <person name="Gogarten J.P."/>
            <person name="Noll K.M."/>
        </authorList>
    </citation>
    <scope>NUCLEOTIDE SEQUENCE [LARGE SCALE GENOMIC DNA]</scope>
    <source>
        <strain evidence="6">ATCC BAA-1733 / DSM 21960 / TBF 19.5.1</strain>
    </source>
</reference>
<dbReference type="EC" id="3.1.3.48" evidence="2"/>
<dbReference type="SUPFAM" id="SSF89550">
    <property type="entry name" value="PHP domain-like"/>
    <property type="match status" value="1"/>
</dbReference>
<gene>
    <name evidence="5" type="ordered locus">Kole_0013</name>
</gene>
<dbReference type="GO" id="GO:0004725">
    <property type="term" value="F:protein tyrosine phosphatase activity"/>
    <property type="evidence" value="ECO:0007669"/>
    <property type="project" value="UniProtKB-EC"/>
</dbReference>
<keyword evidence="3" id="KW-0378">Hydrolase</keyword>
<evidence type="ECO:0000256" key="3">
    <source>
        <dbReference type="ARBA" id="ARBA00022801"/>
    </source>
</evidence>
<dbReference type="KEGG" id="kol:Kole_0013"/>
<dbReference type="PANTHER" id="PTHR39181:SF1">
    <property type="entry name" value="TYROSINE-PROTEIN PHOSPHATASE YWQE"/>
    <property type="match status" value="1"/>
</dbReference>
<sequence length="229" mass="26634">MVNVEMHCHLLPGVDDGARDVEEALELINEMKDLGVERIYLTPHLYSPKVPTDISKIKKAFSQFKEIVSNEVEILPGSEIYLVPGVSNRELIPLGDTNFLLIELPTDIPPLYLWEEIDRLQRKGYVLILAHVERYGYFYKCSGLLSQLFRCKQPKKEFFDRLRQQGVLFQVNWDILSPKTGKTPKHIRNLLEITFVDFTGSDKHRRNDSRQLIDFSTQLYKDLRNGELL</sequence>
<organism evidence="5 6">
    <name type="scientific">Kosmotoga olearia (strain ATCC BAA-1733 / DSM 21960 / TBF 19.5.1)</name>
    <dbReference type="NCBI Taxonomy" id="521045"/>
    <lineage>
        <taxon>Bacteria</taxon>
        <taxon>Thermotogati</taxon>
        <taxon>Thermotogota</taxon>
        <taxon>Thermotogae</taxon>
        <taxon>Kosmotogales</taxon>
        <taxon>Kosmotogaceae</taxon>
        <taxon>Kosmotoga</taxon>
    </lineage>
</organism>
<dbReference type="EMBL" id="CP001634">
    <property type="protein sequence ID" value="ACR78742.1"/>
    <property type="molecule type" value="Genomic_DNA"/>
</dbReference>
<comment type="similarity">
    <text evidence="1">Belongs to the metallo-dependent hydrolases superfamily. CpsB/CapC family.</text>
</comment>
<evidence type="ECO:0000313" key="5">
    <source>
        <dbReference type="EMBL" id="ACR78742.1"/>
    </source>
</evidence>
<dbReference type="Gene3D" id="3.20.20.140">
    <property type="entry name" value="Metal-dependent hydrolases"/>
    <property type="match status" value="1"/>
</dbReference>
<dbReference type="STRING" id="521045.Kole_0013"/>